<protein>
    <recommendedName>
        <fullName evidence="1">Helicase XPB/Ssl2 N-terminal domain-containing protein</fullName>
    </recommendedName>
</protein>
<reference evidence="2 3" key="1">
    <citation type="submission" date="2020-08" db="EMBL/GenBank/DDBJ databases">
        <title>Genomic Encyclopedia of Type Strains, Phase III (KMG-III): the genomes of soil and plant-associated and newly described type strains.</title>
        <authorList>
            <person name="Whitman W."/>
        </authorList>
    </citation>
    <scope>NUCLEOTIDE SEQUENCE [LARGE SCALE GENOMIC DNA]</scope>
    <source>
        <strain evidence="2 3">CECT 8234</strain>
    </source>
</reference>
<dbReference type="EMBL" id="JACHXW010000005">
    <property type="protein sequence ID" value="MBB3152240.1"/>
    <property type="molecule type" value="Genomic_DNA"/>
</dbReference>
<proteinExistence type="predicted"/>
<gene>
    <name evidence="2" type="ORF">FHS16_002286</name>
</gene>
<feature type="domain" description="Helicase XPB/Ssl2 N-terminal" evidence="1">
    <location>
        <begin position="364"/>
        <end position="480"/>
    </location>
</feature>
<organism evidence="2 3">
    <name type="scientific">Paenibacillus endophyticus</name>
    <dbReference type="NCBI Taxonomy" id="1294268"/>
    <lineage>
        <taxon>Bacteria</taxon>
        <taxon>Bacillati</taxon>
        <taxon>Bacillota</taxon>
        <taxon>Bacilli</taxon>
        <taxon>Bacillales</taxon>
        <taxon>Paenibacillaceae</taxon>
        <taxon>Paenibacillus</taxon>
    </lineage>
</organism>
<evidence type="ECO:0000313" key="3">
    <source>
        <dbReference type="Proteomes" id="UP000518605"/>
    </source>
</evidence>
<dbReference type="Proteomes" id="UP000518605">
    <property type="component" value="Unassembled WGS sequence"/>
</dbReference>
<keyword evidence="3" id="KW-1185">Reference proteome</keyword>
<evidence type="ECO:0000259" key="1">
    <source>
        <dbReference type="Pfam" id="PF13625"/>
    </source>
</evidence>
<dbReference type="AlphaFoldDB" id="A0A7W5C6V6"/>
<evidence type="ECO:0000313" key="2">
    <source>
        <dbReference type="EMBL" id="MBB3152240.1"/>
    </source>
</evidence>
<dbReference type="Pfam" id="PF13625">
    <property type="entry name" value="Helicase_C_3"/>
    <property type="match status" value="1"/>
</dbReference>
<name>A0A7W5C6V6_9BACL</name>
<comment type="caution">
    <text evidence="2">The sequence shown here is derived from an EMBL/GenBank/DDBJ whole genome shotgun (WGS) entry which is preliminary data.</text>
</comment>
<accession>A0A7W5C6V6</accession>
<dbReference type="InterPro" id="IPR032830">
    <property type="entry name" value="XPB/Ssl2_N"/>
</dbReference>
<sequence length="670" mass="75879">MRMKQLLSKLSPDRLEGYLQTPVWIEARHKGIAWQIAAVSQEAIQEATGRLTDYGLEVIKLFVRQYAAVPVEREQLVKMLRAGTSLSGAECQLGISELEEAGILLSVKKVWGESHYFMAAECFTVWQTVLFPYKPQPLSTEEKERLVDGSMYAYRRPFCIQLLGAFAELGRSGLGLTVQGVLPKKIVAKLEQTVSIEERALAAFQLKWAHPDAYPLPVAFLLQAGAALDLLSIENGSMNWNTGKLRQWFELSRASREGQLMNWCIELLLPAGGGSANCAAAMLDLQPGVWYSNLSLDRWLAGSELAPASVEWCKLWHSLGWLDVVESRRSNGTELFFRWKEEAPLRFHQLEQTLEDEACLSVLPSGEIIADPECSFKVRWELELIAEKKSEEQAAVYRLEAASIARAVERGRTRASIQRFLEAASGGGKLPPTVEALLETWSSRAGRTGFAEVLLLRCEDEQVAEHLSNDRQLAPFLKQKLGLKDFIVEQSQLSELRRLLQKAGYPARKALISEKGQDAGLQAYPAFTEDLEHDPEGGYSLAEERYDEATLFIYEPYPLHHFELNAHLEKESLHAWSQLDRVPAMWTKQLRAYHHSTRRELIEQALQWQTPIQLRMDRGLCAFVPEKLEQQGNEWAVIGLLRDEPRESVRLTPDMWEEMRLLIPGQESPI</sequence>
<dbReference type="RefSeq" id="WP_183561942.1">
    <property type="nucleotide sequence ID" value="NZ_CBCSLB010000003.1"/>
</dbReference>